<keyword evidence="4 7" id="KW-0472">Membrane</keyword>
<accession>A0A0N5AWS2</accession>
<evidence type="ECO:0000256" key="7">
    <source>
        <dbReference type="SAM" id="Phobius"/>
    </source>
</evidence>
<name>A0A0N5AWS2_9BILA</name>
<proteinExistence type="predicted"/>
<evidence type="ECO:0000256" key="5">
    <source>
        <dbReference type="ARBA" id="ARBA00023230"/>
    </source>
</evidence>
<evidence type="ECO:0000313" key="10">
    <source>
        <dbReference type="WBParaSite" id="SMUV_0000938301-mRNA-1"/>
    </source>
</evidence>
<protein>
    <submittedName>
        <fullName evidence="10">Ubiquitin-like domain-containing protein</fullName>
    </submittedName>
</protein>
<feature type="region of interest" description="Disordered" evidence="6">
    <location>
        <begin position="311"/>
        <end position="347"/>
    </location>
</feature>
<feature type="region of interest" description="Disordered" evidence="6">
    <location>
        <begin position="97"/>
        <end position="138"/>
    </location>
</feature>
<dbReference type="PANTHER" id="PTHR12943:SF27">
    <property type="entry name" value="HOMOCYSTEINE-INDUCED ENDOPLASMIC RETICULUM PROTEIN, ISOFORM A"/>
    <property type="match status" value="1"/>
</dbReference>
<dbReference type="SUPFAM" id="SSF54236">
    <property type="entry name" value="Ubiquitin-like"/>
    <property type="match status" value="1"/>
</dbReference>
<dbReference type="InterPro" id="IPR029071">
    <property type="entry name" value="Ubiquitin-like_domsf"/>
</dbReference>
<feature type="transmembrane region" description="Helical" evidence="7">
    <location>
        <begin position="281"/>
        <end position="298"/>
    </location>
</feature>
<dbReference type="Gene3D" id="3.10.20.90">
    <property type="entry name" value="Phosphatidylinositol 3-kinase Catalytic Subunit, Chain A, domain 1"/>
    <property type="match status" value="1"/>
</dbReference>
<dbReference type="PROSITE" id="PS50053">
    <property type="entry name" value="UBIQUITIN_2"/>
    <property type="match status" value="1"/>
</dbReference>
<keyword evidence="5" id="KW-0834">Unfolded protein response</keyword>
<keyword evidence="3 7" id="KW-1133">Transmembrane helix</keyword>
<dbReference type="PANTHER" id="PTHR12943">
    <property type="entry name" value="HOMOCYSTEINE-RESPONSIVE ENDOPLASMIC RETICULUM-RESIDENT UNIQUITIN-LIKE DOMAIN HERPUD PROTEIN FAMILY MEMBER"/>
    <property type="match status" value="1"/>
</dbReference>
<dbReference type="FunFam" id="3.10.20.90:FF:000046">
    <property type="entry name" value="Homocysteine-responsive endoplasmic reticulum-resident ubiquitin-like domain member 2 protein"/>
    <property type="match status" value="1"/>
</dbReference>
<dbReference type="AlphaFoldDB" id="A0A0N5AWS2"/>
<dbReference type="WBParaSite" id="SMUV_0000938301-mRNA-1">
    <property type="protein sequence ID" value="SMUV_0000938301-mRNA-1"/>
    <property type="gene ID" value="SMUV_0000938301"/>
</dbReference>
<evidence type="ECO:0000256" key="2">
    <source>
        <dbReference type="ARBA" id="ARBA00022692"/>
    </source>
</evidence>
<feature type="compositionally biased region" description="Basic and acidic residues" evidence="6">
    <location>
        <begin position="97"/>
        <end position="108"/>
    </location>
</feature>
<dbReference type="Proteomes" id="UP000046393">
    <property type="component" value="Unplaced"/>
</dbReference>
<reference evidence="10" key="1">
    <citation type="submission" date="2017-02" db="UniProtKB">
        <authorList>
            <consortium name="WormBaseParasite"/>
        </authorList>
    </citation>
    <scope>IDENTIFICATION</scope>
</reference>
<keyword evidence="2 7" id="KW-0812">Transmembrane</keyword>
<evidence type="ECO:0000256" key="1">
    <source>
        <dbReference type="ARBA" id="ARBA00004370"/>
    </source>
</evidence>
<dbReference type="STRING" id="451379.A0A0N5AWS2"/>
<evidence type="ECO:0000256" key="4">
    <source>
        <dbReference type="ARBA" id="ARBA00023136"/>
    </source>
</evidence>
<evidence type="ECO:0000313" key="9">
    <source>
        <dbReference type="Proteomes" id="UP000046393"/>
    </source>
</evidence>
<dbReference type="GO" id="GO:0030968">
    <property type="term" value="P:endoplasmic reticulum unfolded protein response"/>
    <property type="evidence" value="ECO:0007669"/>
    <property type="project" value="TreeGrafter"/>
</dbReference>
<evidence type="ECO:0000259" key="8">
    <source>
        <dbReference type="PROSITE" id="PS50053"/>
    </source>
</evidence>
<feature type="domain" description="Ubiquitin-like" evidence="8">
    <location>
        <begin position="10"/>
        <end position="71"/>
    </location>
</feature>
<organism evidence="9 10">
    <name type="scientific">Syphacia muris</name>
    <dbReference type="NCBI Taxonomy" id="451379"/>
    <lineage>
        <taxon>Eukaryota</taxon>
        <taxon>Metazoa</taxon>
        <taxon>Ecdysozoa</taxon>
        <taxon>Nematoda</taxon>
        <taxon>Chromadorea</taxon>
        <taxon>Rhabditida</taxon>
        <taxon>Spirurina</taxon>
        <taxon>Oxyuridomorpha</taxon>
        <taxon>Oxyuroidea</taxon>
        <taxon>Oxyuridae</taxon>
        <taxon>Syphacia</taxon>
    </lineage>
</organism>
<evidence type="ECO:0000256" key="3">
    <source>
        <dbReference type="ARBA" id="ARBA00022989"/>
    </source>
</evidence>
<dbReference type="Pfam" id="PF00240">
    <property type="entry name" value="ubiquitin"/>
    <property type="match status" value="1"/>
</dbReference>
<dbReference type="InterPro" id="IPR039751">
    <property type="entry name" value="HERPUD1/2"/>
</dbReference>
<keyword evidence="9" id="KW-1185">Reference proteome</keyword>
<evidence type="ECO:0000256" key="6">
    <source>
        <dbReference type="SAM" id="MobiDB-lite"/>
    </source>
</evidence>
<dbReference type="InterPro" id="IPR000626">
    <property type="entry name" value="Ubiquitin-like_dom"/>
</dbReference>
<feature type="compositionally biased region" description="Polar residues" evidence="6">
    <location>
        <begin position="109"/>
        <end position="135"/>
    </location>
</feature>
<feature type="compositionally biased region" description="Polar residues" evidence="6">
    <location>
        <begin position="317"/>
        <end position="333"/>
    </location>
</feature>
<comment type="subcellular location">
    <subcellularLocation>
        <location evidence="1">Membrane</location>
    </subcellularLocation>
</comment>
<sequence length="383" mass="43572">MAEEEVVEKVNLIIKCALQSFEDTPVQCPLDWTVQQLKQELSVVCPTKPEVQRQRIIYAGHCLHDSRTLRSVFENRPDEDVRVMHLVCPPKEISDFGVRKRRTQKTEAKNPSNNESTQNSNATTSGASMQEATPGSSVANNSWASLNAANPYQMPNVLPANANLQNVYNAYMCSYYTYMQQMWSNFNGNVQSSFVMPRMYFSNLNQYYTFPQAHNLEQQQPELQQQRAPEVQDAAAGGMAQNAIMGDVDAPQRDFLDIVYKAIRLCFLVMLVYIYSSAERFLGVMFFISVAWFIQARRDRNGRAREERELARVVNDVRQQPQSGNGENEGSTASDEEEVPRQDNADDFREPSAWTTFWSICYSFISGFFASLFPEHPAPVNAN</sequence>
<dbReference type="GO" id="GO:0016020">
    <property type="term" value="C:membrane"/>
    <property type="evidence" value="ECO:0007669"/>
    <property type="project" value="UniProtKB-SubCell"/>
</dbReference>